<dbReference type="EMBL" id="BJNG01000014">
    <property type="protein sequence ID" value="GEC19120.1"/>
    <property type="molecule type" value="Genomic_DNA"/>
</dbReference>
<dbReference type="CDD" id="cd02440">
    <property type="entry name" value="AdoMet_MTases"/>
    <property type="match status" value="1"/>
</dbReference>
<organism evidence="5 6">
    <name type="scientific">Pseudonocardia hydrocarbonoxydans</name>
    <dbReference type="NCBI Taxonomy" id="76726"/>
    <lineage>
        <taxon>Bacteria</taxon>
        <taxon>Bacillati</taxon>
        <taxon>Actinomycetota</taxon>
        <taxon>Actinomycetes</taxon>
        <taxon>Pseudonocardiales</taxon>
        <taxon>Pseudonocardiaceae</taxon>
        <taxon>Pseudonocardia</taxon>
    </lineage>
</organism>
<dbReference type="SUPFAM" id="SSF53335">
    <property type="entry name" value="S-adenosyl-L-methionine-dependent methyltransferases"/>
    <property type="match status" value="1"/>
</dbReference>
<dbReference type="AlphaFoldDB" id="A0A4Y3WM35"/>
<reference evidence="5 6" key="1">
    <citation type="submission" date="2019-06" db="EMBL/GenBank/DDBJ databases">
        <title>Whole genome shotgun sequence of Pseudonocardia hydrocarbonoxydans NBRC 14498.</title>
        <authorList>
            <person name="Hosoyama A."/>
            <person name="Uohara A."/>
            <person name="Ohji S."/>
            <person name="Ichikawa N."/>
        </authorList>
    </citation>
    <scope>NUCLEOTIDE SEQUENCE [LARGE SCALE GENOMIC DNA]</scope>
    <source>
        <strain evidence="5 6">NBRC 14498</strain>
    </source>
</reference>
<name>A0A4Y3WM35_9PSEU</name>
<gene>
    <name evidence="5" type="ORF">PHY01_14030</name>
</gene>
<evidence type="ECO:0000256" key="1">
    <source>
        <dbReference type="ARBA" id="ARBA00022603"/>
    </source>
</evidence>
<keyword evidence="6" id="KW-1185">Reference proteome</keyword>
<dbReference type="Proteomes" id="UP000320338">
    <property type="component" value="Unassembled WGS sequence"/>
</dbReference>
<comment type="caution">
    <text evidence="5">The sequence shown here is derived from an EMBL/GenBank/DDBJ whole genome shotgun (WGS) entry which is preliminary data.</text>
</comment>
<feature type="domain" description="Methyltransferase type 11" evidence="4">
    <location>
        <begin position="163"/>
        <end position="254"/>
    </location>
</feature>
<evidence type="ECO:0000313" key="6">
    <source>
        <dbReference type="Proteomes" id="UP000320338"/>
    </source>
</evidence>
<keyword evidence="1" id="KW-0489">Methyltransferase</keyword>
<dbReference type="GO" id="GO:0008757">
    <property type="term" value="F:S-adenosylmethionine-dependent methyltransferase activity"/>
    <property type="evidence" value="ECO:0007669"/>
    <property type="project" value="InterPro"/>
</dbReference>
<dbReference type="GO" id="GO:0032259">
    <property type="term" value="P:methylation"/>
    <property type="evidence" value="ECO:0007669"/>
    <property type="project" value="UniProtKB-KW"/>
</dbReference>
<dbReference type="InterPro" id="IPR029063">
    <property type="entry name" value="SAM-dependent_MTases_sf"/>
</dbReference>
<protein>
    <recommendedName>
        <fullName evidence="4">Methyltransferase type 11 domain-containing protein</fullName>
    </recommendedName>
</protein>
<keyword evidence="2" id="KW-0808">Transferase</keyword>
<proteinExistence type="predicted"/>
<dbReference type="PANTHER" id="PTHR43464:SF19">
    <property type="entry name" value="UBIQUINONE BIOSYNTHESIS O-METHYLTRANSFERASE, MITOCHONDRIAL"/>
    <property type="match status" value="1"/>
</dbReference>
<evidence type="ECO:0000256" key="3">
    <source>
        <dbReference type="ARBA" id="ARBA00022691"/>
    </source>
</evidence>
<keyword evidence="3" id="KW-0949">S-adenosyl-L-methionine</keyword>
<dbReference type="Pfam" id="PF08241">
    <property type="entry name" value="Methyltransf_11"/>
    <property type="match status" value="1"/>
</dbReference>
<dbReference type="RefSeq" id="WP_170183678.1">
    <property type="nucleotide sequence ID" value="NZ_BJNG01000014.1"/>
</dbReference>
<evidence type="ECO:0000256" key="2">
    <source>
        <dbReference type="ARBA" id="ARBA00022679"/>
    </source>
</evidence>
<evidence type="ECO:0000313" key="5">
    <source>
        <dbReference type="EMBL" id="GEC19120.1"/>
    </source>
</evidence>
<dbReference type="InterPro" id="IPR013216">
    <property type="entry name" value="Methyltransf_11"/>
</dbReference>
<sequence>MAPVLRVFHRIAIVVLREDVAGQGAHFDPEDPSTEAPARARWTTAHRRAVDSPNMTLFRDALRPMGGGSSRDGVLGDLAEYHGLAPEEALQRCLHWEDTSVEEWEAAPRDSADGLADFYATVESWSFDLLWYAYLQSLGYGYPESVIVADRVGRHPRGRGSMLDLGSGAGVTAQLFAALDYDVTLADVSKPLLDLARWRLERRGVQADYLHLPAELGEDAFDLVTALDVMVHVPDPAETAERLYRALRPGGLLIANYDVRRRSRSSAWHLYEDDLPLRWAVERAGFRPETLIDGVLWVYRAVPTDTRAWRLRTAWAWVRLASPPATAVRAVRRAAARAALVIAYAVLGTRR</sequence>
<accession>A0A4Y3WM35</accession>
<dbReference type="Gene3D" id="3.40.50.150">
    <property type="entry name" value="Vaccinia Virus protein VP39"/>
    <property type="match status" value="1"/>
</dbReference>
<evidence type="ECO:0000259" key="4">
    <source>
        <dbReference type="Pfam" id="PF08241"/>
    </source>
</evidence>
<dbReference type="PANTHER" id="PTHR43464">
    <property type="entry name" value="METHYLTRANSFERASE"/>
    <property type="match status" value="1"/>
</dbReference>